<feature type="transmembrane region" description="Helical" evidence="1">
    <location>
        <begin position="219"/>
        <end position="238"/>
    </location>
</feature>
<keyword evidence="1" id="KW-0812">Transmembrane</keyword>
<organism evidence="3 4">
    <name type="scientific">Quadrisphaera granulorum</name>
    <dbReference type="NCBI Taxonomy" id="317664"/>
    <lineage>
        <taxon>Bacteria</taxon>
        <taxon>Bacillati</taxon>
        <taxon>Actinomycetota</taxon>
        <taxon>Actinomycetes</taxon>
        <taxon>Kineosporiales</taxon>
        <taxon>Kineosporiaceae</taxon>
        <taxon>Quadrisphaera</taxon>
    </lineage>
</organism>
<dbReference type="InterPro" id="IPR009597">
    <property type="entry name" value="DUF1206"/>
</dbReference>
<reference evidence="3 4" key="1">
    <citation type="submission" date="2018-03" db="EMBL/GenBank/DDBJ databases">
        <title>Genomic Encyclopedia of Archaeal and Bacterial Type Strains, Phase II (KMG-II): from individual species to whole genera.</title>
        <authorList>
            <person name="Goeker M."/>
        </authorList>
    </citation>
    <scope>NUCLEOTIDE SEQUENCE [LARGE SCALE GENOMIC DNA]</scope>
    <source>
        <strain evidence="3 4">DSM 44889</strain>
    </source>
</reference>
<feature type="domain" description="DUF1206" evidence="2">
    <location>
        <begin position="120"/>
        <end position="184"/>
    </location>
</feature>
<comment type="caution">
    <text evidence="3">The sequence shown here is derived from an EMBL/GenBank/DDBJ whole genome shotgun (WGS) entry which is preliminary data.</text>
</comment>
<feature type="transmembrane region" description="Helical" evidence="1">
    <location>
        <begin position="31"/>
        <end position="52"/>
    </location>
</feature>
<evidence type="ECO:0000256" key="1">
    <source>
        <dbReference type="SAM" id="Phobius"/>
    </source>
</evidence>
<keyword evidence="4" id="KW-1185">Reference proteome</keyword>
<feature type="transmembrane region" description="Helical" evidence="1">
    <location>
        <begin position="123"/>
        <end position="141"/>
    </location>
</feature>
<gene>
    <name evidence="3" type="ORF">BXY45_10671</name>
</gene>
<dbReference type="OrthoDB" id="4552598at2"/>
<keyword evidence="1" id="KW-0472">Membrane</keyword>
<accession>A0A316ABK0</accession>
<sequence>MSAVSSTASAGAAAGRRAEELHQRLEPVARAGFVVSGLLHVLIGVLAVRIALSGSGGSASGSSGGSADSSGALGEVAGTPFGAFALWAAVVALAALGVWQLLDGALEARAREPKDAAKGLGKGVVFLALAGTALTFARGGSSSSESSTDDVTATLMGSPGGVLLVGAVGLAVFGGGGFFVWKGCSDKVREDLRGSAGAPPGGRAGPAGRAALWAGRAGYVAKGIALAVVGVLFVVAAARSDPSEAGGIDAAMRTLVGAPFGVVLLVAVGVGFALYGIWCFVRARWGEL</sequence>
<dbReference type="Proteomes" id="UP000245469">
    <property type="component" value="Unassembled WGS sequence"/>
</dbReference>
<evidence type="ECO:0000313" key="3">
    <source>
        <dbReference type="EMBL" id="PWJ54628.1"/>
    </source>
</evidence>
<feature type="domain" description="DUF1206" evidence="2">
    <location>
        <begin position="217"/>
        <end position="286"/>
    </location>
</feature>
<feature type="transmembrane region" description="Helical" evidence="1">
    <location>
        <begin position="81"/>
        <end position="102"/>
    </location>
</feature>
<feature type="transmembrane region" description="Helical" evidence="1">
    <location>
        <begin position="161"/>
        <end position="181"/>
    </location>
</feature>
<feature type="domain" description="DUF1206" evidence="2">
    <location>
        <begin position="31"/>
        <end position="105"/>
    </location>
</feature>
<dbReference type="AlphaFoldDB" id="A0A316ABK0"/>
<evidence type="ECO:0000259" key="2">
    <source>
        <dbReference type="Pfam" id="PF06724"/>
    </source>
</evidence>
<evidence type="ECO:0000313" key="4">
    <source>
        <dbReference type="Proteomes" id="UP000245469"/>
    </source>
</evidence>
<protein>
    <submittedName>
        <fullName evidence="3">Uncharacterized protein DUF1206</fullName>
    </submittedName>
</protein>
<name>A0A316ABK0_9ACTN</name>
<dbReference type="EMBL" id="QGDQ01000006">
    <property type="protein sequence ID" value="PWJ54628.1"/>
    <property type="molecule type" value="Genomic_DNA"/>
</dbReference>
<feature type="transmembrane region" description="Helical" evidence="1">
    <location>
        <begin position="258"/>
        <end position="281"/>
    </location>
</feature>
<proteinExistence type="predicted"/>
<keyword evidence="1" id="KW-1133">Transmembrane helix</keyword>
<dbReference type="Pfam" id="PF06724">
    <property type="entry name" value="DUF1206"/>
    <property type="match status" value="3"/>
</dbReference>